<keyword evidence="1" id="KW-0812">Transmembrane</keyword>
<dbReference type="RefSeq" id="WP_184841461.1">
    <property type="nucleotide sequence ID" value="NZ_BAAAVN010000022.1"/>
</dbReference>
<organism evidence="2 3">
    <name type="scientific">Kribbella solani</name>
    <dbReference type="NCBI Taxonomy" id="236067"/>
    <lineage>
        <taxon>Bacteria</taxon>
        <taxon>Bacillati</taxon>
        <taxon>Actinomycetota</taxon>
        <taxon>Actinomycetes</taxon>
        <taxon>Propionibacteriales</taxon>
        <taxon>Kribbellaceae</taxon>
        <taxon>Kribbella</taxon>
    </lineage>
</organism>
<dbReference type="Proteomes" id="UP000558997">
    <property type="component" value="Unassembled WGS sequence"/>
</dbReference>
<evidence type="ECO:0008006" key="4">
    <source>
        <dbReference type="Google" id="ProtNLM"/>
    </source>
</evidence>
<dbReference type="AlphaFoldDB" id="A0A841DWE7"/>
<evidence type="ECO:0000313" key="2">
    <source>
        <dbReference type="EMBL" id="MBB5983454.1"/>
    </source>
</evidence>
<keyword evidence="3" id="KW-1185">Reference proteome</keyword>
<evidence type="ECO:0000313" key="3">
    <source>
        <dbReference type="Proteomes" id="UP000558997"/>
    </source>
</evidence>
<accession>A0A841DWE7</accession>
<gene>
    <name evidence="2" type="ORF">HDA44_006795</name>
</gene>
<dbReference type="EMBL" id="JACHNF010000001">
    <property type="protein sequence ID" value="MBB5983454.1"/>
    <property type="molecule type" value="Genomic_DNA"/>
</dbReference>
<reference evidence="2 3" key="1">
    <citation type="submission" date="2020-08" db="EMBL/GenBank/DDBJ databases">
        <title>Sequencing the genomes of 1000 actinobacteria strains.</title>
        <authorList>
            <person name="Klenk H.-P."/>
        </authorList>
    </citation>
    <scope>NUCLEOTIDE SEQUENCE [LARGE SCALE GENOMIC DNA]</scope>
    <source>
        <strain evidence="2 3">DSM 17294</strain>
    </source>
</reference>
<keyword evidence="1" id="KW-0472">Membrane</keyword>
<name>A0A841DWE7_9ACTN</name>
<evidence type="ECO:0000256" key="1">
    <source>
        <dbReference type="SAM" id="Phobius"/>
    </source>
</evidence>
<feature type="transmembrane region" description="Helical" evidence="1">
    <location>
        <begin position="56"/>
        <end position="76"/>
    </location>
</feature>
<feature type="transmembrane region" description="Helical" evidence="1">
    <location>
        <begin position="25"/>
        <end position="44"/>
    </location>
</feature>
<comment type="caution">
    <text evidence="2">The sequence shown here is derived from an EMBL/GenBank/DDBJ whole genome shotgun (WGS) entry which is preliminary data.</text>
</comment>
<proteinExistence type="predicted"/>
<protein>
    <recommendedName>
        <fullName evidence="4">PH domain-containing protein</fullName>
    </recommendedName>
</protein>
<keyword evidence="1" id="KW-1133">Transmembrane helix</keyword>
<sequence length="156" mass="17117">MSADAWAAELESEGSVVFPPRRVRVYARLVGFGLLTVVSALTNLQHLQNNDISGTLGVLRLTALAAFMYGTGHAVWQLITNRPVLTVDESGITRGRTLPWSAISRIDAPVGLPLARSVRVQPTDRRTRPLTITPDNVDDLDALTPWLRSVLAQHRN</sequence>